<keyword evidence="5 7" id="KW-1133">Transmembrane helix</keyword>
<dbReference type="PANTHER" id="PTHR34184:SF4">
    <property type="entry name" value="UPF0718 PROTEIN YCGR"/>
    <property type="match status" value="1"/>
</dbReference>
<feature type="transmembrane region" description="Helical" evidence="7">
    <location>
        <begin position="20"/>
        <end position="37"/>
    </location>
</feature>
<dbReference type="Proteomes" id="UP000184171">
    <property type="component" value="Unassembled WGS sequence"/>
</dbReference>
<sequence>MVDLFIGVFFESWEVLVESAPYVLFGFFAAGILKAYLPEQMVAKHLGKNSTSSVLKAALFGIPLPLCSCGVIPAAIELRKQGASKGASASFLVSVPETGVDSIAITWALLDPV</sequence>
<keyword evidence="6 7" id="KW-0472">Membrane</keyword>
<gene>
    <name evidence="8" type="ORF">SAMN02745165_02462</name>
</gene>
<proteinExistence type="inferred from homology"/>
<evidence type="ECO:0000256" key="1">
    <source>
        <dbReference type="ARBA" id="ARBA00004651"/>
    </source>
</evidence>
<dbReference type="EMBL" id="FQZT01000009">
    <property type="protein sequence ID" value="SHJ48555.1"/>
    <property type="molecule type" value="Genomic_DNA"/>
</dbReference>
<evidence type="ECO:0000256" key="4">
    <source>
        <dbReference type="ARBA" id="ARBA00022692"/>
    </source>
</evidence>
<evidence type="ECO:0000256" key="3">
    <source>
        <dbReference type="ARBA" id="ARBA00022475"/>
    </source>
</evidence>
<dbReference type="InterPro" id="IPR005524">
    <property type="entry name" value="DUF318"/>
</dbReference>
<evidence type="ECO:0000313" key="8">
    <source>
        <dbReference type="EMBL" id="SHJ48555.1"/>
    </source>
</evidence>
<evidence type="ECO:0000256" key="6">
    <source>
        <dbReference type="ARBA" id="ARBA00023136"/>
    </source>
</evidence>
<organism evidence="8 9">
    <name type="scientific">Malonomonas rubra DSM 5091</name>
    <dbReference type="NCBI Taxonomy" id="1122189"/>
    <lineage>
        <taxon>Bacteria</taxon>
        <taxon>Pseudomonadati</taxon>
        <taxon>Thermodesulfobacteriota</taxon>
        <taxon>Desulfuromonadia</taxon>
        <taxon>Desulfuromonadales</taxon>
        <taxon>Geopsychrobacteraceae</taxon>
        <taxon>Malonomonas</taxon>
    </lineage>
</organism>
<comment type="subcellular location">
    <subcellularLocation>
        <location evidence="1">Cell membrane</location>
        <topology evidence="1">Multi-pass membrane protein</topology>
    </subcellularLocation>
</comment>
<evidence type="ECO:0000313" key="9">
    <source>
        <dbReference type="Proteomes" id="UP000184171"/>
    </source>
</evidence>
<dbReference type="AlphaFoldDB" id="A0A1M6JPA3"/>
<dbReference type="RefSeq" id="WP_208610164.1">
    <property type="nucleotide sequence ID" value="NZ_FQZT01000009.1"/>
</dbReference>
<evidence type="ECO:0000256" key="5">
    <source>
        <dbReference type="ARBA" id="ARBA00022989"/>
    </source>
</evidence>
<keyword evidence="9" id="KW-1185">Reference proteome</keyword>
<evidence type="ECO:0000256" key="7">
    <source>
        <dbReference type="SAM" id="Phobius"/>
    </source>
</evidence>
<dbReference type="STRING" id="1122189.SAMN02745165_02462"/>
<comment type="similarity">
    <text evidence="2">Belongs to the UPF0718 family.</text>
</comment>
<feature type="transmembrane region" description="Helical" evidence="7">
    <location>
        <begin position="57"/>
        <end position="76"/>
    </location>
</feature>
<name>A0A1M6JPA3_MALRU</name>
<dbReference type="GO" id="GO:0005886">
    <property type="term" value="C:plasma membrane"/>
    <property type="evidence" value="ECO:0007669"/>
    <property type="project" value="UniProtKB-SubCell"/>
</dbReference>
<accession>A0A1M6JPA3</accession>
<keyword evidence="4 7" id="KW-0812">Transmembrane</keyword>
<dbReference type="PANTHER" id="PTHR34184">
    <property type="entry name" value="UPF0718 PROTEIN YCGR"/>
    <property type="match status" value="1"/>
</dbReference>
<dbReference type="InterPro" id="IPR052923">
    <property type="entry name" value="UPF0718"/>
</dbReference>
<dbReference type="Pfam" id="PF03773">
    <property type="entry name" value="ArsP_1"/>
    <property type="match status" value="1"/>
</dbReference>
<evidence type="ECO:0000256" key="2">
    <source>
        <dbReference type="ARBA" id="ARBA00006386"/>
    </source>
</evidence>
<reference evidence="8 9" key="1">
    <citation type="submission" date="2016-11" db="EMBL/GenBank/DDBJ databases">
        <authorList>
            <person name="Jaros S."/>
            <person name="Januszkiewicz K."/>
            <person name="Wedrychowicz H."/>
        </authorList>
    </citation>
    <scope>NUCLEOTIDE SEQUENCE [LARGE SCALE GENOMIC DNA]</scope>
    <source>
        <strain evidence="8 9">DSM 5091</strain>
    </source>
</reference>
<keyword evidence="3" id="KW-1003">Cell membrane</keyword>
<protein>
    <submittedName>
        <fullName evidence="8">Predicted permease</fullName>
    </submittedName>
</protein>
<feature type="non-terminal residue" evidence="8">
    <location>
        <position position="113"/>
    </location>
</feature>